<keyword evidence="2" id="KW-1185">Reference proteome</keyword>
<dbReference type="AlphaFoldDB" id="A0A3B3ZT72"/>
<dbReference type="Pfam" id="PF15091">
    <property type="entry name" value="DUF4554"/>
    <property type="match status" value="1"/>
</dbReference>
<dbReference type="InterPro" id="IPR028040">
    <property type="entry name" value="TopoVIB-like"/>
</dbReference>
<evidence type="ECO:0000313" key="2">
    <source>
        <dbReference type="Proteomes" id="UP000261520"/>
    </source>
</evidence>
<organism evidence="1 2">
    <name type="scientific">Periophthalmus magnuspinnatus</name>
    <dbReference type="NCBI Taxonomy" id="409849"/>
    <lineage>
        <taxon>Eukaryota</taxon>
        <taxon>Metazoa</taxon>
        <taxon>Chordata</taxon>
        <taxon>Craniata</taxon>
        <taxon>Vertebrata</taxon>
        <taxon>Euteleostomi</taxon>
        <taxon>Actinopterygii</taxon>
        <taxon>Neopterygii</taxon>
        <taxon>Teleostei</taxon>
        <taxon>Neoteleostei</taxon>
        <taxon>Acanthomorphata</taxon>
        <taxon>Gobiaria</taxon>
        <taxon>Gobiiformes</taxon>
        <taxon>Gobioidei</taxon>
        <taxon>Gobiidae</taxon>
        <taxon>Oxudercinae</taxon>
        <taxon>Periophthalmus</taxon>
    </lineage>
</organism>
<dbReference type="Proteomes" id="UP000261520">
    <property type="component" value="Unplaced"/>
</dbReference>
<dbReference type="PANTHER" id="PTHR14652:SF2">
    <property type="entry name" value="TYPE 2 DNA TOPOISOMERASE 6 SUBUNIT B-LIKE"/>
    <property type="match status" value="1"/>
</dbReference>
<name>A0A3B3ZT72_9GOBI</name>
<reference evidence="1" key="2">
    <citation type="submission" date="2025-09" db="UniProtKB">
        <authorList>
            <consortium name="Ensembl"/>
        </authorList>
    </citation>
    <scope>IDENTIFICATION</scope>
</reference>
<sequence>MKNIHIFRSKWQHQIETFLHRFSLTNAEVAVTVYKSVKPQDSKSDCITFSLYKTPFLLFLYSHLESSKSLQRCHGGHPDIGDSLLLSIPPKAMEQGLFGTVTLGLVTLLKPCVLQYPNVETHLTQIKISLTVLVYSPSNVPDTNPSAFMQNFPTHLNCRELGLQNLSFQGKCTCCICILNIQLYTLFSGGDTVYKMEQVNSPEGGEKSNLFSIDQSVLLFLFLQHTDPFTTEISDIMTNEVLLEHHLEDILIYNKEAVTNAVANELKKTMTAQNNRKKASLSCEVILSSALDIITCSSNMDFRNACMNTMKVCDNVTLHKLVKVIVIVTLLNLMPKVHDTQQMSVAVCELLKRVIFWKFSPKRICCSDQVCANS</sequence>
<proteinExistence type="predicted"/>
<evidence type="ECO:0000313" key="1">
    <source>
        <dbReference type="Ensembl" id="ENSPMGP00000007892.1"/>
    </source>
</evidence>
<dbReference type="PANTHER" id="PTHR14652">
    <property type="entry name" value="TYPE 2 DNA TOPOISOMERASE 6 SUBUNIT B-LIKE"/>
    <property type="match status" value="1"/>
</dbReference>
<accession>A0A3B3ZT72</accession>
<dbReference type="GO" id="GO:0042138">
    <property type="term" value="P:meiotic DNA double-strand break formation"/>
    <property type="evidence" value="ECO:0007669"/>
    <property type="project" value="InterPro"/>
</dbReference>
<dbReference type="Ensembl" id="ENSPMGT00000008401.1">
    <property type="protein sequence ID" value="ENSPMGP00000007892.1"/>
    <property type="gene ID" value="ENSPMGG00000006543.1"/>
</dbReference>
<protein>
    <submittedName>
        <fullName evidence="1">Uncharacterized protein</fullName>
    </submittedName>
</protein>
<reference evidence="1" key="1">
    <citation type="submission" date="2025-08" db="UniProtKB">
        <authorList>
            <consortium name="Ensembl"/>
        </authorList>
    </citation>
    <scope>IDENTIFICATION</scope>
</reference>